<dbReference type="AlphaFoldDB" id="A0A378JZY2"/>
<feature type="binding site" evidence="3">
    <location>
        <position position="341"/>
    </location>
    <ligand>
        <name>Mn(2+)</name>
        <dbReference type="ChEBI" id="CHEBI:29035"/>
    </ligand>
</feature>
<dbReference type="Pfam" id="PF01474">
    <property type="entry name" value="DAHP_synth_2"/>
    <property type="match status" value="2"/>
</dbReference>
<reference evidence="5 6" key="1">
    <citation type="submission" date="2018-06" db="EMBL/GenBank/DDBJ databases">
        <authorList>
            <consortium name="Pathogen Informatics"/>
            <person name="Doyle S."/>
        </authorList>
    </citation>
    <scope>NUCLEOTIDE SEQUENCE [LARGE SCALE GENOMIC DNA]</scope>
    <source>
        <strain evidence="5 6">NCTC12000</strain>
    </source>
</reference>
<gene>
    <name evidence="5" type="primary">aroH</name>
    <name evidence="5" type="ORF">NCTC12000_00073</name>
</gene>
<evidence type="ECO:0000256" key="4">
    <source>
        <dbReference type="RuleBase" id="RU363071"/>
    </source>
</evidence>
<comment type="catalytic activity">
    <reaction evidence="4">
        <text>D-erythrose 4-phosphate + phosphoenolpyruvate + H2O = 7-phospho-2-dehydro-3-deoxy-D-arabino-heptonate + phosphate</text>
        <dbReference type="Rhea" id="RHEA:14717"/>
        <dbReference type="ChEBI" id="CHEBI:15377"/>
        <dbReference type="ChEBI" id="CHEBI:16897"/>
        <dbReference type="ChEBI" id="CHEBI:43474"/>
        <dbReference type="ChEBI" id="CHEBI:58394"/>
        <dbReference type="ChEBI" id="CHEBI:58702"/>
        <dbReference type="EC" id="2.5.1.54"/>
    </reaction>
</comment>
<dbReference type="Gene3D" id="3.20.20.70">
    <property type="entry name" value="Aldolase class I"/>
    <property type="match status" value="1"/>
</dbReference>
<feature type="binding site" evidence="3">
    <location>
        <position position="299"/>
    </location>
    <ligand>
        <name>Mn(2+)</name>
        <dbReference type="ChEBI" id="CHEBI:29035"/>
    </ligand>
</feature>
<evidence type="ECO:0000256" key="1">
    <source>
        <dbReference type="ARBA" id="ARBA00008911"/>
    </source>
</evidence>
<keyword evidence="3" id="KW-0464">Manganese</keyword>
<dbReference type="InterPro" id="IPR002480">
    <property type="entry name" value="DAHP_synth_2"/>
</dbReference>
<dbReference type="PANTHER" id="PTHR21337:SF0">
    <property type="entry name" value="PHOSPHO-2-DEHYDRO-3-DEOXYHEPTONATE ALDOLASE"/>
    <property type="match status" value="1"/>
</dbReference>
<evidence type="ECO:0000313" key="6">
    <source>
        <dbReference type="Proteomes" id="UP000254631"/>
    </source>
</evidence>
<keyword evidence="3" id="KW-0170">Cobalt</keyword>
<dbReference type="Proteomes" id="UP000254631">
    <property type="component" value="Unassembled WGS sequence"/>
</dbReference>
<feature type="binding site" evidence="3">
    <location>
        <position position="67"/>
    </location>
    <ligand>
        <name>Mn(2+)</name>
        <dbReference type="ChEBI" id="CHEBI:29035"/>
    </ligand>
</feature>
<sequence>MFKSVQQRTIQNGQVIPFYHSTNELAHIQNILQSQTPLVSLKEINKFRQLIARASAGEYFLIQSGDCADNFYECDKDTTHAKLDFIRHLATFFHQKTGCSVIQVGRIAGQYAKPRSNQYEICQNKRIYSYFGDMINQSQETQRRPDPWRILLSYNCSASIYRKINQWNRGINPEQKIYTSQEAFLFNYEQSLIRWDERTGLYYNLSTHFPWLGKRIVSSLQHINHLKKIANPIAVKIGPDTPIKSLVKTINELDPSYIPGRITLIPELGAQNVYHILPQLIDAVKRTDRTVLWSCDPMHGNTETLSSGIKIRKLSNIVDEIKNSFFIHRKMGSQLNAIHLEATHQNVTECMDYNSSRCESISDLKKNYKSLLDPRLNYAQTMHVIQCVAKHYVNSY</sequence>
<feature type="binding site" evidence="3">
    <location>
        <position position="373"/>
    </location>
    <ligand>
        <name>Mn(2+)</name>
        <dbReference type="ChEBI" id="CHEBI:29035"/>
    </ligand>
</feature>
<dbReference type="InterPro" id="IPR013785">
    <property type="entry name" value="Aldolase_TIM"/>
</dbReference>
<keyword evidence="2 4" id="KW-0808">Transferase</keyword>
<feature type="binding site" evidence="3">
    <location>
        <position position="106"/>
    </location>
    <ligand>
        <name>phosphoenolpyruvate</name>
        <dbReference type="ChEBI" id="CHEBI:58702"/>
    </ligand>
</feature>
<dbReference type="RefSeq" id="WP_011945264.1">
    <property type="nucleotide sequence ID" value="NZ_BAZA01000141.1"/>
</dbReference>
<feature type="binding site" evidence="3">
    <location>
        <position position="236"/>
    </location>
    <ligand>
        <name>phosphoenolpyruvate</name>
        <dbReference type="ChEBI" id="CHEBI:58702"/>
    </ligand>
</feature>
<proteinExistence type="inferred from homology"/>
<name>A0A378JZY2_LEGPN</name>
<dbReference type="EMBL" id="UGOL01000001">
    <property type="protein sequence ID" value="STX78198.1"/>
    <property type="molecule type" value="Genomic_DNA"/>
</dbReference>
<protein>
    <recommendedName>
        <fullName evidence="4">Phospho-2-dehydro-3-deoxyheptonate aldolase</fullName>
        <ecNumber evidence="4">2.5.1.54</ecNumber>
    </recommendedName>
</protein>
<dbReference type="GO" id="GO:0003849">
    <property type="term" value="F:3-deoxy-7-phosphoheptulonate synthase activity"/>
    <property type="evidence" value="ECO:0007669"/>
    <property type="project" value="UniProtKB-EC"/>
</dbReference>
<dbReference type="GO" id="GO:0009073">
    <property type="term" value="P:aromatic amino acid family biosynthetic process"/>
    <property type="evidence" value="ECO:0007669"/>
    <property type="project" value="InterPro"/>
</dbReference>
<dbReference type="OMA" id="TSTHWPW"/>
<organism evidence="5 6">
    <name type="scientific">Legionella pneumophila</name>
    <dbReference type="NCBI Taxonomy" id="446"/>
    <lineage>
        <taxon>Bacteria</taxon>
        <taxon>Pseudomonadati</taxon>
        <taxon>Pseudomonadota</taxon>
        <taxon>Gammaproteobacteria</taxon>
        <taxon>Legionellales</taxon>
        <taxon>Legionellaceae</taxon>
        <taxon>Legionella</taxon>
    </lineage>
</organism>
<dbReference type="SUPFAM" id="SSF51569">
    <property type="entry name" value="Aldolase"/>
    <property type="match status" value="1"/>
</dbReference>
<keyword evidence="3" id="KW-0104">Cadmium</keyword>
<evidence type="ECO:0000313" key="5">
    <source>
        <dbReference type="EMBL" id="STX78198.1"/>
    </source>
</evidence>
<evidence type="ECO:0000256" key="2">
    <source>
        <dbReference type="ARBA" id="ARBA00022679"/>
    </source>
</evidence>
<evidence type="ECO:0000256" key="3">
    <source>
        <dbReference type="PIRSR" id="PIRSR602480-1"/>
    </source>
</evidence>
<comment type="cofactor">
    <cofactor evidence="3">
        <name>Mn(2+)</name>
        <dbReference type="ChEBI" id="CHEBI:29035"/>
    </cofactor>
    <cofactor evidence="3">
        <name>Co(2+)</name>
        <dbReference type="ChEBI" id="CHEBI:48828"/>
    </cofactor>
    <cofactor evidence="3">
        <name>Cd(2+)</name>
        <dbReference type="ChEBI" id="CHEBI:48775"/>
    </cofactor>
    <text evidence="3">Binds 1 divalent cation per subunit. The enzyme is active with manganese, cobalt or cadmium ions.</text>
</comment>
<accession>A0A378JZY2</accession>
<dbReference type="PANTHER" id="PTHR21337">
    <property type="entry name" value="PHOSPHO-2-DEHYDRO-3-DEOXYHEPTONATE ALDOLASE 1, 2"/>
    <property type="match status" value="1"/>
</dbReference>
<comment type="similarity">
    <text evidence="1 4">Belongs to the class-II DAHP synthase family.</text>
</comment>
<dbReference type="EC" id="2.5.1.54" evidence="4"/>